<dbReference type="Pfam" id="PF07587">
    <property type="entry name" value="PSD1"/>
    <property type="match status" value="1"/>
</dbReference>
<dbReference type="InterPro" id="IPR022655">
    <property type="entry name" value="DUF1553"/>
</dbReference>
<dbReference type="InterPro" id="IPR009056">
    <property type="entry name" value="Cyt_c-like_dom"/>
</dbReference>
<accession>A0AA37SQG9</accession>
<evidence type="ECO:0000256" key="3">
    <source>
        <dbReference type="PROSITE-ProRule" id="PRU00433"/>
    </source>
</evidence>
<reference evidence="5" key="2">
    <citation type="submission" date="2023-01" db="EMBL/GenBank/DDBJ databases">
        <title>Draft genome sequence of Portibacter lacus strain NBRC 108769.</title>
        <authorList>
            <person name="Sun Q."/>
            <person name="Mori K."/>
        </authorList>
    </citation>
    <scope>NUCLEOTIDE SEQUENCE</scope>
    <source>
        <strain evidence="5">NBRC 108769</strain>
    </source>
</reference>
<dbReference type="GO" id="GO:0009055">
    <property type="term" value="F:electron transfer activity"/>
    <property type="evidence" value="ECO:0007669"/>
    <property type="project" value="InterPro"/>
</dbReference>
<keyword evidence="3" id="KW-0349">Heme</keyword>
<evidence type="ECO:0000256" key="1">
    <source>
        <dbReference type="ARBA" id="ARBA00022723"/>
    </source>
</evidence>
<dbReference type="PANTHER" id="PTHR35889">
    <property type="entry name" value="CYCLOINULO-OLIGOSACCHARIDE FRUCTANOTRANSFERASE-RELATED"/>
    <property type="match status" value="1"/>
</dbReference>
<dbReference type="InterPro" id="IPR011444">
    <property type="entry name" value="DUF1549"/>
</dbReference>
<reference evidence="5" key="1">
    <citation type="journal article" date="2014" name="Int. J. Syst. Evol. Microbiol.">
        <title>Complete genome sequence of Corynebacterium casei LMG S-19264T (=DSM 44701T), isolated from a smear-ripened cheese.</title>
        <authorList>
            <consortium name="US DOE Joint Genome Institute (JGI-PGF)"/>
            <person name="Walter F."/>
            <person name="Albersmeier A."/>
            <person name="Kalinowski J."/>
            <person name="Ruckert C."/>
        </authorList>
    </citation>
    <scope>NUCLEOTIDE SEQUENCE</scope>
    <source>
        <strain evidence="5">NBRC 108769</strain>
    </source>
</reference>
<name>A0AA37SQG9_9BACT</name>
<evidence type="ECO:0000259" key="4">
    <source>
        <dbReference type="PROSITE" id="PS51007"/>
    </source>
</evidence>
<dbReference type="EMBL" id="BSOH01000014">
    <property type="protein sequence ID" value="GLR17995.1"/>
    <property type="molecule type" value="Genomic_DNA"/>
</dbReference>
<dbReference type="Proteomes" id="UP001156666">
    <property type="component" value="Unassembled WGS sequence"/>
</dbReference>
<sequence length="728" mass="83187">MNKKLIIIVGVIGLALFAYFISGNSGEKVDFNEQVRPILNKNCLGCHGGVKQQSGLSFLFIEEAYEAAKSGKRAIVPGNASKSEMIHRIKSTDPDLMMPPSQEPLTPKEIEILEKWIDQGAKFETHWAYVMPEIEEPLNIDAYVEENLVKNGLSFSEEASKETLLRRVSIDLTGLPPTLEETEAFLNDTDPNAYENLVDRLLSSQHYGERWAAMWMDLARYADSQGYQKDRLRKNIWRYRDWLIHAFNQDLPFDEFTIEQLAGDLLPEPTEDQILATAFHRNTMTNDEGGTDDEEYRVAAVIDRLNTTFEVWQGTTMACVQCHSHPYDPIRHKEFYNAYAYFNNSVDSDLSSDVPKKVLFSPAQKAYRASLKKQIESISDTLSDEYKAKISEFVSLKAGAVPIMEELKGDSSRVTRVFVRGNWLSHGDTVIADTPDFLPPSEYSKDRLGFAKWLVDGKNPLTSRVIVNRFWEQIFGNGLVYTLEDFGTQGVKPENQKLLDYLALRFQNEHDWSLKSLLKEIVLSRTYKQSSVVNDELLEKDKYNYLLARGPRYRLTAENIRDQALVASGLFSDKVYGPSVKPHQPDGVWNVIRHVDRWTTSENGDQYRRGLYTFWRRVSPYPSMITFDVPSREVCVSRRIRTNTPLQALVTMNDPVFVEASEALAERMMTEGGTELESQLKYGYKLVLMKEPDDKRLEELVKLYHTSDGAMSLVANVLLNLDEVIMKS</sequence>
<dbReference type="RefSeq" id="WP_235291670.1">
    <property type="nucleotide sequence ID" value="NZ_BSOH01000014.1"/>
</dbReference>
<dbReference type="AlphaFoldDB" id="A0AA37SQG9"/>
<gene>
    <name evidence="5" type="ORF">GCM10007940_26100</name>
</gene>
<feature type="domain" description="Cytochrome c" evidence="4">
    <location>
        <begin position="8"/>
        <end position="121"/>
    </location>
</feature>
<dbReference type="Pfam" id="PF07635">
    <property type="entry name" value="PSCyt1"/>
    <property type="match status" value="1"/>
</dbReference>
<evidence type="ECO:0000313" key="5">
    <source>
        <dbReference type="EMBL" id="GLR17995.1"/>
    </source>
</evidence>
<evidence type="ECO:0000313" key="6">
    <source>
        <dbReference type="Proteomes" id="UP001156666"/>
    </source>
</evidence>
<dbReference type="GO" id="GO:0020037">
    <property type="term" value="F:heme binding"/>
    <property type="evidence" value="ECO:0007669"/>
    <property type="project" value="InterPro"/>
</dbReference>
<keyword evidence="1 3" id="KW-0479">Metal-binding</keyword>
<keyword evidence="6" id="KW-1185">Reference proteome</keyword>
<evidence type="ECO:0000256" key="2">
    <source>
        <dbReference type="ARBA" id="ARBA00023004"/>
    </source>
</evidence>
<dbReference type="PANTHER" id="PTHR35889:SF3">
    <property type="entry name" value="F-BOX DOMAIN-CONTAINING PROTEIN"/>
    <property type="match status" value="1"/>
</dbReference>
<organism evidence="5 6">
    <name type="scientific">Portibacter lacus</name>
    <dbReference type="NCBI Taxonomy" id="1099794"/>
    <lineage>
        <taxon>Bacteria</taxon>
        <taxon>Pseudomonadati</taxon>
        <taxon>Bacteroidota</taxon>
        <taxon>Saprospiria</taxon>
        <taxon>Saprospirales</taxon>
        <taxon>Haliscomenobacteraceae</taxon>
        <taxon>Portibacter</taxon>
    </lineage>
</organism>
<dbReference type="GO" id="GO:0046872">
    <property type="term" value="F:metal ion binding"/>
    <property type="evidence" value="ECO:0007669"/>
    <property type="project" value="UniProtKB-KW"/>
</dbReference>
<protein>
    <recommendedName>
        <fullName evidence="4">Cytochrome c domain-containing protein</fullName>
    </recommendedName>
</protein>
<comment type="caution">
    <text evidence="5">The sequence shown here is derived from an EMBL/GenBank/DDBJ whole genome shotgun (WGS) entry which is preliminary data.</text>
</comment>
<keyword evidence="2 3" id="KW-0408">Iron</keyword>
<dbReference type="Pfam" id="PF07583">
    <property type="entry name" value="PSCyt2"/>
    <property type="match status" value="1"/>
</dbReference>
<proteinExistence type="predicted"/>
<dbReference type="PROSITE" id="PS51007">
    <property type="entry name" value="CYTC"/>
    <property type="match status" value="1"/>
</dbReference>
<dbReference type="InterPro" id="IPR011429">
    <property type="entry name" value="Cyt_c_Planctomycete-type"/>
</dbReference>